<dbReference type="Gene3D" id="1.20.1280.50">
    <property type="match status" value="1"/>
</dbReference>
<dbReference type="CDD" id="cd09917">
    <property type="entry name" value="F-box_SF"/>
    <property type="match status" value="1"/>
</dbReference>
<evidence type="ECO:0000256" key="1">
    <source>
        <dbReference type="SAM" id="MobiDB-lite"/>
    </source>
</evidence>
<dbReference type="PROSITE" id="PS50181">
    <property type="entry name" value="FBOX"/>
    <property type="match status" value="1"/>
</dbReference>
<feature type="region of interest" description="Disordered" evidence="1">
    <location>
        <begin position="120"/>
        <end position="151"/>
    </location>
</feature>
<name>A0A6V7M027_9HYME</name>
<evidence type="ECO:0000259" key="2">
    <source>
        <dbReference type="PROSITE" id="PS50181"/>
    </source>
</evidence>
<feature type="domain" description="F-box" evidence="2">
    <location>
        <begin position="18"/>
        <end position="64"/>
    </location>
</feature>
<dbReference type="AlphaFoldDB" id="A0A6V7M027"/>
<gene>
    <name evidence="3" type="ORF">BBRV_LOCUS120177</name>
</gene>
<accession>A0A6V7M027</accession>
<dbReference type="InterPro" id="IPR036047">
    <property type="entry name" value="F-box-like_dom_sf"/>
</dbReference>
<organism evidence="3">
    <name type="scientific">Bracon brevicornis</name>
    <dbReference type="NCBI Taxonomy" id="1563983"/>
    <lineage>
        <taxon>Eukaryota</taxon>
        <taxon>Metazoa</taxon>
        <taxon>Ecdysozoa</taxon>
        <taxon>Arthropoda</taxon>
        <taxon>Hexapoda</taxon>
        <taxon>Insecta</taxon>
        <taxon>Pterygota</taxon>
        <taxon>Neoptera</taxon>
        <taxon>Endopterygota</taxon>
        <taxon>Hymenoptera</taxon>
        <taxon>Apocrita</taxon>
        <taxon>Ichneumonoidea</taxon>
        <taxon>Braconidae</taxon>
        <taxon>Braconinae</taxon>
        <taxon>Bracon</taxon>
    </lineage>
</organism>
<evidence type="ECO:0000313" key="3">
    <source>
        <dbReference type="EMBL" id="CAD1581782.1"/>
    </source>
</evidence>
<proteinExistence type="predicted"/>
<dbReference type="InterPro" id="IPR001810">
    <property type="entry name" value="F-box_dom"/>
</dbReference>
<sequence>MEFFRMLMSCFGVSQPEYDPTKNLPVEVTQHIFRMLDAPSLLNAARVSREWLYVCRGDPRLRATARRHLRKEKRRAYGLPSAGKPKVVVRIEEVEKIPQKQITQKSVSAKAPVTFTFGPTGVSRGLKAQNGKRASGSRSQVETKRSMVRFR</sequence>
<reference evidence="3" key="1">
    <citation type="submission" date="2020-07" db="EMBL/GenBank/DDBJ databases">
        <authorList>
            <person name="Ferguson B K."/>
        </authorList>
    </citation>
    <scope>NUCLEOTIDE SEQUENCE</scope>
    <source>
        <strain evidence="3">L06</strain>
    </source>
</reference>
<dbReference type="SUPFAM" id="SSF81383">
    <property type="entry name" value="F-box domain"/>
    <property type="match status" value="1"/>
</dbReference>
<dbReference type="Pfam" id="PF12937">
    <property type="entry name" value="F-box-like"/>
    <property type="match status" value="1"/>
</dbReference>
<dbReference type="EMBL" id="CADCXW020000348">
    <property type="protein sequence ID" value="CAD1581782.1"/>
    <property type="molecule type" value="Genomic_DNA"/>
</dbReference>
<protein>
    <recommendedName>
        <fullName evidence="2">F-box domain-containing protein</fullName>
    </recommendedName>
</protein>